<protein>
    <submittedName>
        <fullName evidence="3">BtrH N-terminal domain-containing protein</fullName>
    </submittedName>
</protein>
<sequence>MSFAHQHAAHCESGVISSLLRHHGVPMTESLAFGLSSALSFAYLPFVKVSGLPLIAYRMPPKSIIKGLLRPLGADFRFEAFRSEAAGQLRLDALLAQGHVVGLQTSVYWLPYFPQDMRFHFNAHNLLVYGKSDGDYLISDPVFEEPVRCASADLQRARFAKGVLAPKGLLYYPRTLGAKSVEPVAVRSAIRKTCRIMLAPVPIAGVRGMRMLAKKLRRLPADQPGSADFIGHIVRMQEEIGTGGAGFRFIYAAFLQEAAALAELPRLAEFSERLTTIGDGWRAFALTAARMVKGREPLDPGKVADKLLELSAREEAFFRALKAELG</sequence>
<keyword evidence="4" id="KW-1185">Reference proteome</keyword>
<evidence type="ECO:0000259" key="2">
    <source>
        <dbReference type="Pfam" id="PF16169"/>
    </source>
</evidence>
<feature type="domain" description="DUF4872" evidence="2">
    <location>
        <begin position="153"/>
        <end position="321"/>
    </location>
</feature>
<dbReference type="InterPro" id="IPR026935">
    <property type="entry name" value="BtrH_N"/>
</dbReference>
<dbReference type="Pfam" id="PF14399">
    <property type="entry name" value="BtrH_N"/>
    <property type="match status" value="1"/>
</dbReference>
<evidence type="ECO:0000259" key="1">
    <source>
        <dbReference type="Pfam" id="PF14399"/>
    </source>
</evidence>
<reference evidence="3" key="1">
    <citation type="submission" date="2022-05" db="EMBL/GenBank/DDBJ databases">
        <title>Schlegelella sp. nov., isolated from mangrove soil.</title>
        <authorList>
            <person name="Liu Y."/>
            <person name="Ge X."/>
            <person name="Liu W."/>
        </authorList>
    </citation>
    <scope>NUCLEOTIDE SEQUENCE</scope>
    <source>
        <strain evidence="3">S2-27</strain>
    </source>
</reference>
<dbReference type="InterPro" id="IPR032369">
    <property type="entry name" value="DUF4872"/>
</dbReference>
<feature type="domain" description="Butirosin biosynthesis protein H N-terminal" evidence="1">
    <location>
        <begin position="10"/>
        <end position="141"/>
    </location>
</feature>
<comment type="caution">
    <text evidence="3">The sequence shown here is derived from an EMBL/GenBank/DDBJ whole genome shotgun (WGS) entry which is preliminary data.</text>
</comment>
<evidence type="ECO:0000313" key="3">
    <source>
        <dbReference type="EMBL" id="MCM5679172.1"/>
    </source>
</evidence>
<proteinExistence type="predicted"/>
<accession>A0ABT0YLQ9</accession>
<dbReference type="Proteomes" id="UP001165541">
    <property type="component" value="Unassembled WGS sequence"/>
</dbReference>
<dbReference type="Pfam" id="PF16169">
    <property type="entry name" value="DUF4872"/>
    <property type="match status" value="1"/>
</dbReference>
<evidence type="ECO:0000313" key="4">
    <source>
        <dbReference type="Proteomes" id="UP001165541"/>
    </source>
</evidence>
<gene>
    <name evidence="3" type="ORF">M8A51_06465</name>
</gene>
<organism evidence="3 4">
    <name type="scientific">Caldimonas mangrovi</name>
    <dbReference type="NCBI Taxonomy" id="2944811"/>
    <lineage>
        <taxon>Bacteria</taxon>
        <taxon>Pseudomonadati</taxon>
        <taxon>Pseudomonadota</taxon>
        <taxon>Betaproteobacteria</taxon>
        <taxon>Burkholderiales</taxon>
        <taxon>Sphaerotilaceae</taxon>
        <taxon>Caldimonas</taxon>
    </lineage>
</organism>
<dbReference type="EMBL" id="JAMKFE010000003">
    <property type="protein sequence ID" value="MCM5679172.1"/>
    <property type="molecule type" value="Genomic_DNA"/>
</dbReference>
<name>A0ABT0YLQ9_9BURK</name>
<dbReference type="RefSeq" id="WP_251777374.1">
    <property type="nucleotide sequence ID" value="NZ_JAMKFE010000003.1"/>
</dbReference>